<comment type="caution">
    <text evidence="2">The sequence shown here is derived from an EMBL/GenBank/DDBJ whole genome shotgun (WGS) entry which is preliminary data.</text>
</comment>
<feature type="compositionally biased region" description="Basic and acidic residues" evidence="1">
    <location>
        <begin position="1"/>
        <end position="12"/>
    </location>
</feature>
<evidence type="ECO:0000313" key="2">
    <source>
        <dbReference type="EMBL" id="CAA3004435.1"/>
    </source>
</evidence>
<organism evidence="2 3">
    <name type="scientific">Olea europaea subsp. europaea</name>
    <dbReference type="NCBI Taxonomy" id="158383"/>
    <lineage>
        <taxon>Eukaryota</taxon>
        <taxon>Viridiplantae</taxon>
        <taxon>Streptophyta</taxon>
        <taxon>Embryophyta</taxon>
        <taxon>Tracheophyta</taxon>
        <taxon>Spermatophyta</taxon>
        <taxon>Magnoliopsida</taxon>
        <taxon>eudicotyledons</taxon>
        <taxon>Gunneridae</taxon>
        <taxon>Pentapetalae</taxon>
        <taxon>asterids</taxon>
        <taxon>lamiids</taxon>
        <taxon>Lamiales</taxon>
        <taxon>Oleaceae</taxon>
        <taxon>Oleeae</taxon>
        <taxon>Olea</taxon>
    </lineage>
</organism>
<evidence type="ECO:0000313" key="3">
    <source>
        <dbReference type="Proteomes" id="UP000594638"/>
    </source>
</evidence>
<reference evidence="2 3" key="1">
    <citation type="submission" date="2019-12" db="EMBL/GenBank/DDBJ databases">
        <authorList>
            <person name="Alioto T."/>
            <person name="Alioto T."/>
            <person name="Gomez Garrido J."/>
        </authorList>
    </citation>
    <scope>NUCLEOTIDE SEQUENCE [LARGE SCALE GENOMIC DNA]</scope>
</reference>
<dbReference type="GO" id="GO:0042393">
    <property type="term" value="F:histone binding"/>
    <property type="evidence" value="ECO:0007669"/>
    <property type="project" value="TreeGrafter"/>
</dbReference>
<feature type="compositionally biased region" description="Basic and acidic residues" evidence="1">
    <location>
        <begin position="39"/>
        <end position="51"/>
    </location>
</feature>
<feature type="region of interest" description="Disordered" evidence="1">
    <location>
        <begin position="1"/>
        <end position="88"/>
    </location>
</feature>
<name>A0A8S0TIS3_OLEEU</name>
<feature type="compositionally biased region" description="Polar residues" evidence="1">
    <location>
        <begin position="249"/>
        <end position="263"/>
    </location>
</feature>
<protein>
    <submittedName>
        <fullName evidence="2">DNA ligase 1-like isoform X1</fullName>
    </submittedName>
</protein>
<dbReference type="Proteomes" id="UP000594638">
    <property type="component" value="Unassembled WGS sequence"/>
</dbReference>
<keyword evidence="3" id="KW-1185">Reference proteome</keyword>
<dbReference type="AlphaFoldDB" id="A0A8S0TIS3"/>
<proteinExistence type="predicted"/>
<dbReference type="GO" id="GO:0005634">
    <property type="term" value="C:nucleus"/>
    <property type="evidence" value="ECO:0007669"/>
    <property type="project" value="TreeGrafter"/>
</dbReference>
<dbReference type="InterPro" id="IPR044198">
    <property type="entry name" value="DEK"/>
</dbReference>
<dbReference type="EMBL" id="CACTIH010006217">
    <property type="protein sequence ID" value="CAA3004435.1"/>
    <property type="molecule type" value="Genomic_DNA"/>
</dbReference>
<evidence type="ECO:0000256" key="1">
    <source>
        <dbReference type="SAM" id="MobiDB-lite"/>
    </source>
</evidence>
<dbReference type="GO" id="GO:0016874">
    <property type="term" value="F:ligase activity"/>
    <property type="evidence" value="ECO:0007669"/>
    <property type="project" value="UniProtKB-KW"/>
</dbReference>
<feature type="region of interest" description="Disordered" evidence="1">
    <location>
        <begin position="230"/>
        <end position="276"/>
    </location>
</feature>
<accession>A0A8S0TIS3</accession>
<dbReference type="OrthoDB" id="370884at2759"/>
<dbReference type="GO" id="GO:0003677">
    <property type="term" value="F:DNA binding"/>
    <property type="evidence" value="ECO:0007669"/>
    <property type="project" value="InterPro"/>
</dbReference>
<dbReference type="Gramene" id="OE9A082160T1">
    <property type="protein sequence ID" value="OE9A082160C1"/>
    <property type="gene ID" value="OE9A082160"/>
</dbReference>
<feature type="non-terminal residue" evidence="2">
    <location>
        <position position="276"/>
    </location>
</feature>
<dbReference type="PANTHER" id="PTHR13468:SF22">
    <property type="entry name" value="DEK DOMAIN-CONTAINING CHROMATIN-ASSOCIATED PROTEIN 3"/>
    <property type="match status" value="1"/>
</dbReference>
<gene>
    <name evidence="2" type="ORF">OLEA9_A082160</name>
</gene>
<dbReference type="PANTHER" id="PTHR13468">
    <property type="entry name" value="DEK PROTEIN"/>
    <property type="match status" value="1"/>
</dbReference>
<dbReference type="GO" id="GO:0006325">
    <property type="term" value="P:chromatin organization"/>
    <property type="evidence" value="ECO:0007669"/>
    <property type="project" value="InterPro"/>
</dbReference>
<keyword evidence="2" id="KW-0436">Ligase</keyword>
<dbReference type="GO" id="GO:2000779">
    <property type="term" value="P:regulation of double-strand break repair"/>
    <property type="evidence" value="ECO:0007669"/>
    <property type="project" value="TreeGrafter"/>
</dbReference>
<sequence length="276" mass="31402">AEDKVEADVDEVKTEEEEPEERKEGKGLKKRPRTKSHSGQKDRSNKRKAEKEEPEAPIEKKAKQPKTPTKKKEEEPKTTTPYAIERPLRERKSVERLVATIEKDNVKDFQIEKGRGTALKDIPNVAYKLSRRKTDDTFKLLHTILFGRRGKAAQVKNNISKFSGFVGPDNEEKQMIKVKEKLDKCVKEKLVEFCDVLDLQIPKANTRKEDIVAKLIEFFMDPHATATELLAEKEQSRKGKNRKRDGTRSESATGSSLSKGSAESQKRTRSASRDVG</sequence>
<feature type="compositionally biased region" description="Basic residues" evidence="1">
    <location>
        <begin position="28"/>
        <end position="38"/>
    </location>
</feature>